<evidence type="ECO:0000313" key="10">
    <source>
        <dbReference type="EMBL" id="UOQ57453.1"/>
    </source>
</evidence>
<evidence type="ECO:0000256" key="1">
    <source>
        <dbReference type="ARBA" id="ARBA00004651"/>
    </source>
</evidence>
<dbReference type="CDD" id="cd06261">
    <property type="entry name" value="TM_PBP2"/>
    <property type="match status" value="1"/>
</dbReference>
<organism evidence="10 11">
    <name type="scientific">Leucobacter allii</name>
    <dbReference type="NCBI Taxonomy" id="2932247"/>
    <lineage>
        <taxon>Bacteria</taxon>
        <taxon>Bacillati</taxon>
        <taxon>Actinomycetota</taxon>
        <taxon>Actinomycetes</taxon>
        <taxon>Micrococcales</taxon>
        <taxon>Microbacteriaceae</taxon>
        <taxon>Leucobacter</taxon>
    </lineage>
</organism>
<evidence type="ECO:0000256" key="3">
    <source>
        <dbReference type="ARBA" id="ARBA00022475"/>
    </source>
</evidence>
<comment type="similarity">
    <text evidence="7">Belongs to the binding-protein-dependent transport system permease family.</text>
</comment>
<evidence type="ECO:0000256" key="7">
    <source>
        <dbReference type="RuleBase" id="RU363032"/>
    </source>
</evidence>
<dbReference type="InterPro" id="IPR035906">
    <property type="entry name" value="MetI-like_sf"/>
</dbReference>
<dbReference type="InterPro" id="IPR050366">
    <property type="entry name" value="BP-dependent_transpt_permease"/>
</dbReference>
<feature type="transmembrane region" description="Helical" evidence="7">
    <location>
        <begin position="215"/>
        <end position="242"/>
    </location>
</feature>
<keyword evidence="11" id="KW-1185">Reference proteome</keyword>
<keyword evidence="4 7" id="KW-0812">Transmembrane</keyword>
<evidence type="ECO:0000313" key="11">
    <source>
        <dbReference type="Proteomes" id="UP000831786"/>
    </source>
</evidence>
<dbReference type="PANTHER" id="PTHR43386">
    <property type="entry name" value="OLIGOPEPTIDE TRANSPORT SYSTEM PERMEASE PROTEIN APPC"/>
    <property type="match status" value="1"/>
</dbReference>
<dbReference type="Pfam" id="PF00528">
    <property type="entry name" value="BPD_transp_1"/>
    <property type="match status" value="1"/>
</dbReference>
<dbReference type="RefSeq" id="WP_244728189.1">
    <property type="nucleotide sequence ID" value="NZ_CP095045.1"/>
</dbReference>
<sequence>MSLVTAPITAPSPVPTTRQSALPLRRPRSGGLARRAGLVFAVVWLLLLTALATSVQWLPIPSYDEIVGAPFQPVFAPDAPLGTDSIGRSIFSRAIYGARASLTLGVVAAAISLVLGGLLGLVAGYYRGVMETVVDLCSEVVQAFPAMLFLVALAAAIRPSLATLTISMAVLMVPAFARMMKGAVLAQTGREFIAAARAQGAGPIRIMFREILPNTLMSIASFAIMVTATLIVIEGSVSFLGYGIPAPQPSWGGMVAESQSQLATHPAAVMIPIVFLFLTVFALNAMSDWLRARFDVGQNQI</sequence>
<feature type="transmembrane region" description="Helical" evidence="7">
    <location>
        <begin position="32"/>
        <end position="52"/>
    </location>
</feature>
<feature type="transmembrane region" description="Helical" evidence="7">
    <location>
        <begin position="102"/>
        <end position="126"/>
    </location>
</feature>
<keyword evidence="5 7" id="KW-1133">Transmembrane helix</keyword>
<proteinExistence type="inferred from homology"/>
<evidence type="ECO:0000256" key="6">
    <source>
        <dbReference type="ARBA" id="ARBA00023136"/>
    </source>
</evidence>
<dbReference type="SUPFAM" id="SSF161098">
    <property type="entry name" value="MetI-like"/>
    <property type="match status" value="1"/>
</dbReference>
<keyword evidence="6 7" id="KW-0472">Membrane</keyword>
<feature type="domain" description="ABC transmembrane type-1" evidence="9">
    <location>
        <begin position="98"/>
        <end position="287"/>
    </location>
</feature>
<gene>
    <name evidence="10" type="ORF">MUN78_01000</name>
</gene>
<keyword evidence="2 7" id="KW-0813">Transport</keyword>
<evidence type="ECO:0000256" key="2">
    <source>
        <dbReference type="ARBA" id="ARBA00022448"/>
    </source>
</evidence>
<evidence type="ECO:0000256" key="4">
    <source>
        <dbReference type="ARBA" id="ARBA00022692"/>
    </source>
</evidence>
<feature type="region of interest" description="Disordered" evidence="8">
    <location>
        <begin position="1"/>
        <end position="28"/>
    </location>
</feature>
<reference evidence="10 11" key="1">
    <citation type="submission" date="2022-04" db="EMBL/GenBank/DDBJ databases">
        <title>Leucobacter sp. isolated from rhizosphere of garlic.</title>
        <authorList>
            <person name="Won M."/>
            <person name="Lee C.-M."/>
            <person name="Woen H.-Y."/>
            <person name="Kwon S.-W."/>
        </authorList>
    </citation>
    <scope>NUCLEOTIDE SEQUENCE [LARGE SCALE GENOMIC DNA]</scope>
    <source>
        <strain evidence="10 11">H21R-40</strain>
    </source>
</reference>
<dbReference type="EMBL" id="CP095045">
    <property type="protein sequence ID" value="UOQ57453.1"/>
    <property type="molecule type" value="Genomic_DNA"/>
</dbReference>
<dbReference type="PROSITE" id="PS50928">
    <property type="entry name" value="ABC_TM1"/>
    <property type="match status" value="1"/>
</dbReference>
<dbReference type="InterPro" id="IPR000515">
    <property type="entry name" value="MetI-like"/>
</dbReference>
<dbReference type="Proteomes" id="UP000831786">
    <property type="component" value="Chromosome"/>
</dbReference>
<keyword evidence="3" id="KW-1003">Cell membrane</keyword>
<evidence type="ECO:0000256" key="8">
    <source>
        <dbReference type="SAM" id="MobiDB-lite"/>
    </source>
</evidence>
<feature type="transmembrane region" description="Helical" evidence="7">
    <location>
        <begin position="146"/>
        <end position="171"/>
    </location>
</feature>
<feature type="transmembrane region" description="Helical" evidence="7">
    <location>
        <begin position="262"/>
        <end position="283"/>
    </location>
</feature>
<protein>
    <submittedName>
        <fullName evidence="10">ABC transporter permease</fullName>
    </submittedName>
</protein>
<accession>A0ABY4FMF5</accession>
<evidence type="ECO:0000256" key="5">
    <source>
        <dbReference type="ARBA" id="ARBA00022989"/>
    </source>
</evidence>
<dbReference type="Gene3D" id="1.10.3720.10">
    <property type="entry name" value="MetI-like"/>
    <property type="match status" value="1"/>
</dbReference>
<comment type="subcellular location">
    <subcellularLocation>
        <location evidence="1 7">Cell membrane</location>
        <topology evidence="1 7">Multi-pass membrane protein</topology>
    </subcellularLocation>
</comment>
<dbReference type="PANTHER" id="PTHR43386:SF25">
    <property type="entry name" value="PEPTIDE ABC TRANSPORTER PERMEASE PROTEIN"/>
    <property type="match status" value="1"/>
</dbReference>
<name>A0ABY4FMF5_9MICO</name>
<evidence type="ECO:0000259" key="9">
    <source>
        <dbReference type="PROSITE" id="PS50928"/>
    </source>
</evidence>